<proteinExistence type="predicted"/>
<evidence type="ECO:0000313" key="2">
    <source>
        <dbReference type="Proteomes" id="UP000035996"/>
    </source>
</evidence>
<gene>
    <name evidence="1" type="ORF">AB986_19720</name>
</gene>
<dbReference type="RefSeq" id="WP_048313365.1">
    <property type="nucleotide sequence ID" value="NZ_CP119526.1"/>
</dbReference>
<sequence>MENAIRHTAGECCLVCEETSLVGIHICGRFICNECERKVVETDTSHEDYQYYLKKLRKLSLSRLA</sequence>
<comment type="caution">
    <text evidence="1">The sequence shown here is derived from an EMBL/GenBank/DDBJ whole genome shotgun (WGS) entry which is preliminary data.</text>
</comment>
<reference evidence="1" key="1">
    <citation type="submission" date="2015-06" db="EMBL/GenBank/DDBJ databases">
        <authorList>
            <person name="Liu B."/>
            <person name="Wang J."/>
            <person name="Zhu Y."/>
            <person name="Liu G."/>
            <person name="Chen Q."/>
            <person name="Zheng C."/>
            <person name="Che J."/>
            <person name="Ge C."/>
            <person name="Shi H."/>
            <person name="Pan Z."/>
            <person name="Liu X."/>
        </authorList>
    </citation>
    <scope>NUCLEOTIDE SEQUENCE [LARGE SCALE GENOMIC DNA]</scope>
    <source>
        <strain evidence="1">DSM 16346</strain>
    </source>
</reference>
<name>A0A0J6CV36_9BACL</name>
<organism evidence="1 2">
    <name type="scientific">Guptibacillus hwajinpoensis</name>
    <dbReference type="NCBI Taxonomy" id="208199"/>
    <lineage>
        <taxon>Bacteria</taxon>
        <taxon>Bacillati</taxon>
        <taxon>Bacillota</taxon>
        <taxon>Bacilli</taxon>
        <taxon>Bacillales</taxon>
        <taxon>Guptibacillaceae</taxon>
        <taxon>Guptibacillus</taxon>
    </lineage>
</organism>
<evidence type="ECO:0000313" key="1">
    <source>
        <dbReference type="EMBL" id="KMM35964.1"/>
    </source>
</evidence>
<dbReference type="Proteomes" id="UP000035996">
    <property type="component" value="Unassembled WGS sequence"/>
</dbReference>
<dbReference type="EMBL" id="LELK01000012">
    <property type="protein sequence ID" value="KMM35964.1"/>
    <property type="molecule type" value="Genomic_DNA"/>
</dbReference>
<dbReference type="STRING" id="157733.AB986_19720"/>
<dbReference type="AlphaFoldDB" id="A0A0J6CV36"/>
<dbReference type="Pfam" id="PF10764">
    <property type="entry name" value="Gin"/>
    <property type="match status" value="1"/>
</dbReference>
<dbReference type="InterPro" id="IPR019700">
    <property type="entry name" value="Sigma-G_inhibitor_Gin"/>
</dbReference>
<dbReference type="GeneID" id="301329013"/>
<accession>A0A0J6CV36</accession>
<keyword evidence="2" id="KW-1185">Reference proteome</keyword>
<protein>
    <submittedName>
        <fullName evidence="1">Uncharacterized protein</fullName>
    </submittedName>
</protein>